<name>A0A6I2UT47_9FIRM</name>
<dbReference type="InterPro" id="IPR049019">
    <property type="entry name" value="NagJ-like_helical"/>
</dbReference>
<gene>
    <name evidence="6" type="ORF">FYJ78_09165</name>
</gene>
<dbReference type="AlphaFoldDB" id="A0A6I2UT47"/>
<evidence type="ECO:0000256" key="2">
    <source>
        <dbReference type="ARBA" id="ARBA00023295"/>
    </source>
</evidence>
<organism evidence="6 7">
    <name type="scientific">Selenomonas montiformis</name>
    <dbReference type="NCBI Taxonomy" id="2652285"/>
    <lineage>
        <taxon>Bacteria</taxon>
        <taxon>Bacillati</taxon>
        <taxon>Bacillota</taxon>
        <taxon>Negativicutes</taxon>
        <taxon>Selenomonadales</taxon>
        <taxon>Selenomonadaceae</taxon>
        <taxon>Selenomonas</taxon>
    </lineage>
</organism>
<dbReference type="PANTHER" id="PTHR13170:SF16">
    <property type="entry name" value="PROTEIN O-GLCNACASE"/>
    <property type="match status" value="1"/>
</dbReference>
<dbReference type="InterPro" id="IPR017853">
    <property type="entry name" value="GH"/>
</dbReference>
<feature type="domain" description="GH84" evidence="5">
    <location>
        <begin position="29"/>
        <end position="299"/>
    </location>
</feature>
<dbReference type="PANTHER" id="PTHR13170">
    <property type="entry name" value="O-GLCNACASE"/>
    <property type="match status" value="1"/>
</dbReference>
<evidence type="ECO:0000313" key="7">
    <source>
        <dbReference type="Proteomes" id="UP000430222"/>
    </source>
</evidence>
<feature type="chain" id="PRO_5026082820" evidence="4">
    <location>
        <begin position="26"/>
        <end position="468"/>
    </location>
</feature>
<dbReference type="RefSeq" id="WP_154621111.1">
    <property type="nucleotide sequence ID" value="NZ_JBQHVT010000005.1"/>
</dbReference>
<reference evidence="6 7" key="1">
    <citation type="submission" date="2019-08" db="EMBL/GenBank/DDBJ databases">
        <title>In-depth cultivation of the pig gut microbiome towards novel bacterial diversity and tailored functional studies.</title>
        <authorList>
            <person name="Wylensek D."/>
            <person name="Hitch T.C.A."/>
            <person name="Clavel T."/>
        </authorList>
    </citation>
    <scope>NUCLEOTIDE SEQUENCE [LARGE SCALE GENOMIC DNA]</scope>
    <source>
        <strain evidence="7">WCA-380-WT-3B3</strain>
    </source>
</reference>
<dbReference type="InterPro" id="IPR011496">
    <property type="entry name" value="O-GlcNAcase_cat"/>
</dbReference>
<comment type="caution">
    <text evidence="6">The sequence shown here is derived from an EMBL/GenBank/DDBJ whole genome shotgun (WGS) entry which is preliminary data.</text>
</comment>
<evidence type="ECO:0000313" key="6">
    <source>
        <dbReference type="EMBL" id="MSV25343.1"/>
    </source>
</evidence>
<dbReference type="Gene3D" id="1.20.58.460">
    <property type="entry name" value="Hyaluronidase post-catalytic domain-like"/>
    <property type="match status" value="1"/>
</dbReference>
<accession>A0A6I2UT47</accession>
<dbReference type="SUPFAM" id="SSF140657">
    <property type="entry name" value="Hyaluronidase post-catalytic domain-like"/>
    <property type="match status" value="1"/>
</dbReference>
<dbReference type="InterPro" id="IPR051822">
    <property type="entry name" value="Glycosyl_Hydrolase_84"/>
</dbReference>
<dbReference type="EMBL" id="VUNL01000010">
    <property type="protein sequence ID" value="MSV25343.1"/>
    <property type="molecule type" value="Genomic_DNA"/>
</dbReference>
<feature type="signal peptide" evidence="4">
    <location>
        <begin position="1"/>
        <end position="25"/>
    </location>
</feature>
<keyword evidence="7" id="KW-1185">Reference proteome</keyword>
<feature type="active site" description="Proton donor" evidence="3">
    <location>
        <position position="147"/>
    </location>
</feature>
<keyword evidence="4" id="KW-0732">Signal</keyword>
<keyword evidence="1 3" id="KW-0378">Hydrolase</keyword>
<dbReference type="SUPFAM" id="SSF51445">
    <property type="entry name" value="(Trans)glycosidases"/>
    <property type="match status" value="1"/>
</dbReference>
<keyword evidence="2 3" id="KW-0326">Glycosidase</keyword>
<sequence length="468" mass="52853">MKKGAAVVSGCLAVFLMAGRAEVSAAPIPLRGVVEGFYGTPWSQEDREDMIRFCGGQGLNAYIYAPKDDPYHRARWREPYPEEKLSKLASLSKLAKTQGVRFIFAISPGLDIRFSGYQGFMDRLAMQKKIEAMYRVGVRDFAIFFDDIPEKNGKGQADFLNWIEANVLRKYPDVNPLITVPTEYFRADMVREGTLTDYSRDFSSRLNRDVLVLYTGDAVVGDGLSDAQYREMIRIYGRSLGVWWNYPVSDYKESKLALGPVEKLPTMSSLPAIFFNPMKYETLSRIALATGAAYAKDPEQYIPQRAWEAALSEQYGPLAEAMQQFAGQSQRMENDWAHVGRPDGPVLRRMMDSYWKEIDCREGEASQESLRAELLGLRHASSRLLDGLPAATRKECEPQLKQLIRIVDADLAGLDVLAAKGQGRDTASLLRIFRTRCEEVRRYDGTALIAEKSARRFMDELFERTGGM</sequence>
<dbReference type="Pfam" id="PF07555">
    <property type="entry name" value="NAGidase"/>
    <property type="match status" value="1"/>
</dbReference>
<dbReference type="GO" id="GO:0015929">
    <property type="term" value="F:hexosaminidase activity"/>
    <property type="evidence" value="ECO:0007669"/>
    <property type="project" value="UniProtKB-ARBA"/>
</dbReference>
<evidence type="ECO:0000256" key="3">
    <source>
        <dbReference type="PROSITE-ProRule" id="PRU01353"/>
    </source>
</evidence>
<evidence type="ECO:0000259" key="5">
    <source>
        <dbReference type="PROSITE" id="PS52009"/>
    </source>
</evidence>
<dbReference type="GO" id="GO:1901135">
    <property type="term" value="P:carbohydrate derivative metabolic process"/>
    <property type="evidence" value="ECO:0007669"/>
    <property type="project" value="UniProtKB-ARBA"/>
</dbReference>
<protein>
    <submittedName>
        <fullName evidence="6">O-GlcNAcase</fullName>
    </submittedName>
</protein>
<comment type="similarity">
    <text evidence="3">Belongs to the glycosyl hydrolase 84 family.</text>
</comment>
<dbReference type="Pfam" id="PF21774">
    <property type="entry name" value="NagJ_C"/>
    <property type="match status" value="1"/>
</dbReference>
<dbReference type="Proteomes" id="UP000430222">
    <property type="component" value="Unassembled WGS sequence"/>
</dbReference>
<evidence type="ECO:0000256" key="1">
    <source>
        <dbReference type="ARBA" id="ARBA00022801"/>
    </source>
</evidence>
<proteinExistence type="inferred from homology"/>
<dbReference type="Gene3D" id="3.20.20.80">
    <property type="entry name" value="Glycosidases"/>
    <property type="match status" value="1"/>
</dbReference>
<dbReference type="PROSITE" id="PS52009">
    <property type="entry name" value="GH84"/>
    <property type="match status" value="1"/>
</dbReference>
<evidence type="ECO:0000256" key="4">
    <source>
        <dbReference type="SAM" id="SignalP"/>
    </source>
</evidence>